<sequence length="198" mass="22019">MESMVSHLQIYHKDKLLYNPISRLLSYSAAQVMGIKSYPLCSTCGPEDSPKLVDHVLRHTYEFALRGLPWLQPIVHDPSVSPGSFSLPEDSEHAGDPQQWINEVVHERSVGPQGLKLCDYDRADHSIPAPTNLSEHSGYVLTNRYFGDRPGDNSSRPQSDQSIASDYSTGSAHSDITSRTVMWVAFSPTASEDYTVQL</sequence>
<keyword evidence="3" id="KW-1185">Reference proteome</keyword>
<name>A0AAN6NCZ8_9PEZI</name>
<organism evidence="2 3">
    <name type="scientific">Diplogelasinospora grovesii</name>
    <dbReference type="NCBI Taxonomy" id="303347"/>
    <lineage>
        <taxon>Eukaryota</taxon>
        <taxon>Fungi</taxon>
        <taxon>Dikarya</taxon>
        <taxon>Ascomycota</taxon>
        <taxon>Pezizomycotina</taxon>
        <taxon>Sordariomycetes</taxon>
        <taxon>Sordariomycetidae</taxon>
        <taxon>Sordariales</taxon>
        <taxon>Diplogelasinosporaceae</taxon>
        <taxon>Diplogelasinospora</taxon>
    </lineage>
</organism>
<proteinExistence type="predicted"/>
<evidence type="ECO:0000313" key="3">
    <source>
        <dbReference type="Proteomes" id="UP001303473"/>
    </source>
</evidence>
<dbReference type="AlphaFoldDB" id="A0AAN6NCZ8"/>
<reference evidence="3" key="1">
    <citation type="journal article" date="2023" name="Mol. Phylogenet. Evol.">
        <title>Genome-scale phylogeny and comparative genomics of the fungal order Sordariales.</title>
        <authorList>
            <person name="Hensen N."/>
            <person name="Bonometti L."/>
            <person name="Westerberg I."/>
            <person name="Brannstrom I.O."/>
            <person name="Guillou S."/>
            <person name="Cros-Aarteil S."/>
            <person name="Calhoun S."/>
            <person name="Haridas S."/>
            <person name="Kuo A."/>
            <person name="Mondo S."/>
            <person name="Pangilinan J."/>
            <person name="Riley R."/>
            <person name="LaButti K."/>
            <person name="Andreopoulos B."/>
            <person name="Lipzen A."/>
            <person name="Chen C."/>
            <person name="Yan M."/>
            <person name="Daum C."/>
            <person name="Ng V."/>
            <person name="Clum A."/>
            <person name="Steindorff A."/>
            <person name="Ohm R.A."/>
            <person name="Martin F."/>
            <person name="Silar P."/>
            <person name="Natvig D.O."/>
            <person name="Lalanne C."/>
            <person name="Gautier V."/>
            <person name="Ament-Velasquez S.L."/>
            <person name="Kruys A."/>
            <person name="Hutchinson M.I."/>
            <person name="Powell A.J."/>
            <person name="Barry K."/>
            <person name="Miller A.N."/>
            <person name="Grigoriev I.V."/>
            <person name="Debuchy R."/>
            <person name="Gladieux P."/>
            <person name="Hiltunen Thoren M."/>
            <person name="Johannesson H."/>
        </authorList>
    </citation>
    <scope>NUCLEOTIDE SEQUENCE [LARGE SCALE GENOMIC DNA]</scope>
    <source>
        <strain evidence="3">CBS 340.73</strain>
    </source>
</reference>
<feature type="compositionally biased region" description="Polar residues" evidence="1">
    <location>
        <begin position="152"/>
        <end position="173"/>
    </location>
</feature>
<gene>
    <name evidence="2" type="ORF">QBC46DRAFT_407161</name>
</gene>
<dbReference type="EMBL" id="MU853782">
    <property type="protein sequence ID" value="KAK3941487.1"/>
    <property type="molecule type" value="Genomic_DNA"/>
</dbReference>
<accession>A0AAN6NCZ8</accession>
<dbReference type="Proteomes" id="UP001303473">
    <property type="component" value="Unassembled WGS sequence"/>
</dbReference>
<protein>
    <submittedName>
        <fullName evidence="2">Uncharacterized protein</fullName>
    </submittedName>
</protein>
<evidence type="ECO:0000256" key="1">
    <source>
        <dbReference type="SAM" id="MobiDB-lite"/>
    </source>
</evidence>
<evidence type="ECO:0000313" key="2">
    <source>
        <dbReference type="EMBL" id="KAK3941487.1"/>
    </source>
</evidence>
<comment type="caution">
    <text evidence="2">The sequence shown here is derived from an EMBL/GenBank/DDBJ whole genome shotgun (WGS) entry which is preliminary data.</text>
</comment>
<feature type="region of interest" description="Disordered" evidence="1">
    <location>
        <begin position="144"/>
        <end position="173"/>
    </location>
</feature>